<dbReference type="RefSeq" id="YP_009044203.1">
    <property type="nucleotide sequence ID" value="NC_024376.1"/>
</dbReference>
<sequence>MNKEKGKATIWYQMIAKTPQKRYVVTIQLLSVPSKNEFEDRPHPALFEGSKACIFIHAGEAHARIELDPEKYAELGTGMEPCQVYCLKQYGWKPRHFAGHPLKVTFDKIIFKEPAALMLNTKSSAFFFKRKEKRREKGEMRDER</sequence>
<dbReference type="GeneID" id="19737439"/>
<dbReference type="EMBL" id="KF530058">
    <property type="protein sequence ID" value="AHA90829.1"/>
    <property type="molecule type" value="Genomic_RNA"/>
</dbReference>
<dbReference type="KEGG" id="vg:19737439"/>
<evidence type="ECO:0000313" key="1">
    <source>
        <dbReference type="EMBL" id="AHA90829.1"/>
    </source>
</evidence>
<reference evidence="1 2" key="1">
    <citation type="journal article" date="2014" name="Am. J. Trop. Med. Hyg.">
        <title>Whole genome analysis of sierra nevada virus, a novel mononegavirus in the family nyamiviridae.</title>
        <authorList>
            <person name="Rogers M.B."/>
            <person name="Cui L."/>
            <person name="Fitch A."/>
            <person name="Popov V."/>
            <person name="Travassos da Rosa A.P."/>
            <person name="Vasilakis N."/>
            <person name="Tesh R.B."/>
            <person name="Ghedin E."/>
        </authorList>
    </citation>
    <scope>NUCLEOTIDE SEQUENCE [LARGE SCALE GENOMIC DNA]</scope>
</reference>
<proteinExistence type="predicted"/>
<dbReference type="OrthoDB" id="24962at10239"/>
<accession>A0A067YFD9</accession>
<dbReference type="Proteomes" id="UP000127615">
    <property type="component" value="Segment"/>
</dbReference>
<protein>
    <submittedName>
        <fullName evidence="1">M protein</fullName>
    </submittedName>
</protein>
<organism evidence="1 2">
    <name type="scientific">Sierra Nevada virus</name>
    <dbReference type="NCBI Taxonomy" id="1424280"/>
    <lineage>
        <taxon>Viruses</taxon>
        <taxon>Riboviria</taxon>
        <taxon>Orthornavirae</taxon>
        <taxon>Negarnaviricota</taxon>
        <taxon>Haploviricotina</taxon>
        <taxon>Monjiviricetes</taxon>
        <taxon>Mononegavirales</taxon>
        <taxon>Nyamiviridae</taxon>
        <taxon>Nyavirus</taxon>
        <taxon>Nyavirus sierranevadaense</taxon>
    </lineage>
</organism>
<name>A0A067YFD9_9MONO</name>
<gene>
    <name evidence="1" type="ORF">SenV_gp3</name>
</gene>
<keyword evidence="2" id="KW-1185">Reference proteome</keyword>
<evidence type="ECO:0000313" key="2">
    <source>
        <dbReference type="Proteomes" id="UP000127615"/>
    </source>
</evidence>